<dbReference type="InterPro" id="IPR036390">
    <property type="entry name" value="WH_DNA-bd_sf"/>
</dbReference>
<dbReference type="PROSITE" id="PS50987">
    <property type="entry name" value="HTH_ARSR_2"/>
    <property type="match status" value="1"/>
</dbReference>
<dbReference type="InterPro" id="IPR036388">
    <property type="entry name" value="WH-like_DNA-bd_sf"/>
</dbReference>
<feature type="compositionally biased region" description="Basic and acidic residues" evidence="4">
    <location>
        <begin position="53"/>
        <end position="75"/>
    </location>
</feature>
<keyword evidence="1" id="KW-0805">Transcription regulation</keyword>
<evidence type="ECO:0000256" key="3">
    <source>
        <dbReference type="ARBA" id="ARBA00023163"/>
    </source>
</evidence>
<dbReference type="Pfam" id="PF01022">
    <property type="entry name" value="HTH_5"/>
    <property type="match status" value="1"/>
</dbReference>
<evidence type="ECO:0000256" key="2">
    <source>
        <dbReference type="ARBA" id="ARBA00023125"/>
    </source>
</evidence>
<dbReference type="PANTHER" id="PTHR43132:SF2">
    <property type="entry name" value="ARSENICAL RESISTANCE OPERON REPRESSOR ARSR-RELATED"/>
    <property type="match status" value="1"/>
</dbReference>
<accession>A0A1I3CEQ3</accession>
<dbReference type="OrthoDB" id="46231at2157"/>
<dbReference type="GO" id="GO:0003700">
    <property type="term" value="F:DNA-binding transcription factor activity"/>
    <property type="evidence" value="ECO:0007669"/>
    <property type="project" value="InterPro"/>
</dbReference>
<dbReference type="SUPFAM" id="SSF46785">
    <property type="entry name" value="Winged helix' DNA-binding domain"/>
    <property type="match status" value="1"/>
</dbReference>
<dbReference type="SMART" id="SM00418">
    <property type="entry name" value="HTH_ARSR"/>
    <property type="match status" value="1"/>
</dbReference>
<keyword evidence="2" id="KW-0238">DNA-binding</keyword>
<gene>
    <name evidence="6" type="ORF">SAMN04488066_12168</name>
</gene>
<organism evidence="6 7">
    <name type="scientific">Halorubrum aquaticum</name>
    <dbReference type="NCBI Taxonomy" id="387340"/>
    <lineage>
        <taxon>Archaea</taxon>
        <taxon>Methanobacteriati</taxon>
        <taxon>Methanobacteriota</taxon>
        <taxon>Stenosarchaea group</taxon>
        <taxon>Halobacteria</taxon>
        <taxon>Halobacteriales</taxon>
        <taxon>Haloferacaceae</taxon>
        <taxon>Halorubrum</taxon>
    </lineage>
</organism>
<proteinExistence type="predicted"/>
<evidence type="ECO:0000259" key="5">
    <source>
        <dbReference type="PROSITE" id="PS50987"/>
    </source>
</evidence>
<feature type="domain" description="HTH arsR-type" evidence="5">
    <location>
        <begin position="73"/>
        <end position="166"/>
    </location>
</feature>
<dbReference type="NCBIfam" id="NF033788">
    <property type="entry name" value="HTH_metalloreg"/>
    <property type="match status" value="1"/>
</dbReference>
<dbReference type="GO" id="GO:0003677">
    <property type="term" value="F:DNA binding"/>
    <property type="evidence" value="ECO:0007669"/>
    <property type="project" value="UniProtKB-KW"/>
</dbReference>
<evidence type="ECO:0000256" key="1">
    <source>
        <dbReference type="ARBA" id="ARBA00023015"/>
    </source>
</evidence>
<evidence type="ECO:0000256" key="4">
    <source>
        <dbReference type="SAM" id="MobiDB-lite"/>
    </source>
</evidence>
<evidence type="ECO:0000313" key="6">
    <source>
        <dbReference type="EMBL" id="SFH72699.1"/>
    </source>
</evidence>
<dbReference type="AlphaFoldDB" id="A0A1I3CEQ3"/>
<protein>
    <submittedName>
        <fullName evidence="6">ArsR family transcriptional regulator</fullName>
    </submittedName>
</protein>
<dbReference type="InterPro" id="IPR001845">
    <property type="entry name" value="HTH_ArsR_DNA-bd_dom"/>
</dbReference>
<dbReference type="CDD" id="cd00090">
    <property type="entry name" value="HTH_ARSR"/>
    <property type="match status" value="1"/>
</dbReference>
<feature type="region of interest" description="Disordered" evidence="4">
    <location>
        <begin position="1"/>
        <end position="75"/>
    </location>
</feature>
<dbReference type="InterPro" id="IPR011991">
    <property type="entry name" value="ArsR-like_HTH"/>
</dbReference>
<dbReference type="PRINTS" id="PR00778">
    <property type="entry name" value="HTHARSR"/>
</dbReference>
<dbReference type="InterPro" id="IPR051011">
    <property type="entry name" value="Metal_resp_trans_reg"/>
</dbReference>
<dbReference type="Proteomes" id="UP000323537">
    <property type="component" value="Unassembled WGS sequence"/>
</dbReference>
<name>A0A1I3CEQ3_9EURY</name>
<dbReference type="Gene3D" id="1.10.10.10">
    <property type="entry name" value="Winged helix-like DNA-binding domain superfamily/Winged helix DNA-binding domain"/>
    <property type="match status" value="1"/>
</dbReference>
<reference evidence="6 7" key="1">
    <citation type="submission" date="2016-10" db="EMBL/GenBank/DDBJ databases">
        <authorList>
            <person name="Varghese N."/>
            <person name="Submissions S."/>
        </authorList>
    </citation>
    <scope>NUCLEOTIDE SEQUENCE [LARGE SCALE GENOMIC DNA]</scope>
    <source>
        <strain evidence="6 7">CGMCC 1.6377</strain>
    </source>
</reference>
<evidence type="ECO:0000313" key="7">
    <source>
        <dbReference type="Proteomes" id="UP000323537"/>
    </source>
</evidence>
<keyword evidence="3" id="KW-0804">Transcription</keyword>
<sequence>MSNQSNDERDGTGDRIDDGTGDRIDDGTGDRIDDGTGDRIDDGTGSTTATLGRLEEGSERACCEGSAIDDRRPDPEAVANEEAVFKALANEKRLAVVHALRDGELCACDLEAVLDAPQSTVATHLRKLRDAGIVRTRKDGKWTHYRIADTASLQLIDLAAALGGES</sequence>
<dbReference type="EMBL" id="FOPZ01000021">
    <property type="protein sequence ID" value="SFH72699.1"/>
    <property type="molecule type" value="Genomic_DNA"/>
</dbReference>
<keyword evidence="7" id="KW-1185">Reference proteome</keyword>
<feature type="compositionally biased region" description="Basic and acidic residues" evidence="4">
    <location>
        <begin position="1"/>
        <end position="42"/>
    </location>
</feature>
<dbReference type="PANTHER" id="PTHR43132">
    <property type="entry name" value="ARSENICAL RESISTANCE OPERON REPRESSOR ARSR-RELATED"/>
    <property type="match status" value="1"/>
</dbReference>